<dbReference type="AlphaFoldDB" id="A0A915BU39"/>
<feature type="region of interest" description="Disordered" evidence="10">
    <location>
        <begin position="316"/>
        <end position="350"/>
    </location>
</feature>
<organism evidence="12 13">
    <name type="scientific">Parascaris univalens</name>
    <name type="common">Nematode worm</name>
    <dbReference type="NCBI Taxonomy" id="6257"/>
    <lineage>
        <taxon>Eukaryota</taxon>
        <taxon>Metazoa</taxon>
        <taxon>Ecdysozoa</taxon>
        <taxon>Nematoda</taxon>
        <taxon>Chromadorea</taxon>
        <taxon>Rhabditida</taxon>
        <taxon>Spirurina</taxon>
        <taxon>Ascaridomorpha</taxon>
        <taxon>Ascaridoidea</taxon>
        <taxon>Ascarididae</taxon>
        <taxon>Parascaris</taxon>
    </lineage>
</organism>
<evidence type="ECO:0000256" key="1">
    <source>
        <dbReference type="ARBA" id="ARBA00004123"/>
    </source>
</evidence>
<evidence type="ECO:0000256" key="9">
    <source>
        <dbReference type="PROSITE-ProRule" id="PRU00094"/>
    </source>
</evidence>
<evidence type="ECO:0000256" key="10">
    <source>
        <dbReference type="SAM" id="MobiDB-lite"/>
    </source>
</evidence>
<dbReference type="WBParaSite" id="PgR060_g014_t03">
    <property type="protein sequence ID" value="PgR060_g014_t03"/>
    <property type="gene ID" value="PgR060_g014"/>
</dbReference>
<dbReference type="GO" id="GO:0005634">
    <property type="term" value="C:nucleus"/>
    <property type="evidence" value="ECO:0007669"/>
    <property type="project" value="UniProtKB-SubCell"/>
</dbReference>
<feature type="compositionally biased region" description="Polar residues" evidence="10">
    <location>
        <begin position="541"/>
        <end position="553"/>
    </location>
</feature>
<dbReference type="GO" id="GO:0009888">
    <property type="term" value="P:tissue development"/>
    <property type="evidence" value="ECO:0007669"/>
    <property type="project" value="UniProtKB-ARBA"/>
</dbReference>
<feature type="region of interest" description="Disordered" evidence="10">
    <location>
        <begin position="535"/>
        <end position="562"/>
    </location>
</feature>
<dbReference type="PANTHER" id="PTHR10071:SF281">
    <property type="entry name" value="BOX A-BINDING FACTOR-RELATED"/>
    <property type="match status" value="1"/>
</dbReference>
<accession>A0A915BU39</accession>
<dbReference type="InterPro" id="IPR039355">
    <property type="entry name" value="Transcription_factor_GATA"/>
</dbReference>
<comment type="subcellular location">
    <subcellularLocation>
        <location evidence="1">Nucleus</location>
    </subcellularLocation>
</comment>
<dbReference type="GO" id="GO:0000122">
    <property type="term" value="P:negative regulation of transcription by RNA polymerase II"/>
    <property type="evidence" value="ECO:0007669"/>
    <property type="project" value="TreeGrafter"/>
</dbReference>
<keyword evidence="12" id="KW-1185">Reference proteome</keyword>
<reference evidence="13" key="1">
    <citation type="submission" date="2022-11" db="UniProtKB">
        <authorList>
            <consortium name="WormBaseParasite"/>
        </authorList>
    </citation>
    <scope>IDENTIFICATION</scope>
</reference>
<proteinExistence type="predicted"/>
<keyword evidence="4" id="KW-0862">Zinc</keyword>
<evidence type="ECO:0000256" key="4">
    <source>
        <dbReference type="ARBA" id="ARBA00022833"/>
    </source>
</evidence>
<evidence type="ECO:0000256" key="7">
    <source>
        <dbReference type="ARBA" id="ARBA00023163"/>
    </source>
</evidence>
<dbReference type="SMART" id="SM00401">
    <property type="entry name" value="ZnF_GATA"/>
    <property type="match status" value="1"/>
</dbReference>
<evidence type="ECO:0000313" key="12">
    <source>
        <dbReference type="Proteomes" id="UP000887569"/>
    </source>
</evidence>
<dbReference type="CDD" id="cd00202">
    <property type="entry name" value="ZnF_GATA"/>
    <property type="match status" value="1"/>
</dbReference>
<evidence type="ECO:0000256" key="3">
    <source>
        <dbReference type="ARBA" id="ARBA00022771"/>
    </source>
</evidence>
<dbReference type="PRINTS" id="PR00619">
    <property type="entry name" value="GATAZNFINGER"/>
</dbReference>
<dbReference type="Proteomes" id="UP000887569">
    <property type="component" value="Unplaced"/>
</dbReference>
<evidence type="ECO:0000256" key="6">
    <source>
        <dbReference type="ARBA" id="ARBA00023125"/>
    </source>
</evidence>
<evidence type="ECO:0000313" key="13">
    <source>
        <dbReference type="WBParaSite" id="PgR060_g014_t03"/>
    </source>
</evidence>
<dbReference type="InterPro" id="IPR013088">
    <property type="entry name" value="Znf_NHR/GATA"/>
</dbReference>
<dbReference type="Gene3D" id="3.30.50.10">
    <property type="entry name" value="Erythroid Transcription Factor GATA-1, subunit A"/>
    <property type="match status" value="1"/>
</dbReference>
<feature type="compositionally biased region" description="Low complexity" evidence="10">
    <location>
        <begin position="318"/>
        <end position="350"/>
    </location>
</feature>
<evidence type="ECO:0000256" key="5">
    <source>
        <dbReference type="ARBA" id="ARBA00023015"/>
    </source>
</evidence>
<dbReference type="Pfam" id="PF00320">
    <property type="entry name" value="GATA"/>
    <property type="match status" value="1"/>
</dbReference>
<feature type="region of interest" description="Disordered" evidence="10">
    <location>
        <begin position="392"/>
        <end position="431"/>
    </location>
</feature>
<keyword evidence="2" id="KW-0479">Metal-binding</keyword>
<dbReference type="FunFam" id="3.30.50.10:FF:000032">
    <property type="entry name" value="Transcription factor GATA-3"/>
    <property type="match status" value="1"/>
</dbReference>
<dbReference type="InterPro" id="IPR000679">
    <property type="entry name" value="Znf_GATA"/>
</dbReference>
<sequence length="562" mass="61390">MGDAKERETADIYDGVDMEAGPTIHTYPWNGMSGTLDQSVTGSFIQLPTSCADSSVIERMKSPEKIMTRQSVLVEPSSNSQATEMKAPFDSPDLSYQLSNLTQAAIPALPTTPINLLEYNSETLVNPSSVHAYSSYPTPYYNIQPGPATAYLPSPPISSPLGSSTSTLLSTNSLPSSLYQRYETMRGPNTIQLTPYDNAYGQFTPNVSSPYCTSQLPSADTLTHDGSVHFITQQQNMSSVFNTTSTSTQYSTSKECTTCHVPLVYDAPTPPDGGLLYCESCAAQMTAGSRHIQEIPEVQARMVYSPRILAERSPPIVQAQQTSQQASHSSSGGKSRPQQKKNQSSSQRRQGLVCANCHGTNTTLWRRNAEGEPVCNACGLYFKLHNVHRPASMKKEGTLQTRKRKQKTDGNGRQVSSKKNTLNGEKHSRSFARNTTLTTVLNVLEYAGQPLQSTIENRDQLSLPLQSATHDLTLNYAAISDPTQWAHMNGGFVLTDPSRMISTSLQSSTDVYRQVDTSLNSRIVNEIARQTDEEEAAAAVSSVQNIKIENSESPQDDSGKRS</sequence>
<evidence type="ECO:0000256" key="2">
    <source>
        <dbReference type="ARBA" id="ARBA00022723"/>
    </source>
</evidence>
<keyword evidence="8" id="KW-0539">Nucleus</keyword>
<dbReference type="GO" id="GO:0045165">
    <property type="term" value="P:cell fate commitment"/>
    <property type="evidence" value="ECO:0007669"/>
    <property type="project" value="TreeGrafter"/>
</dbReference>
<evidence type="ECO:0000256" key="8">
    <source>
        <dbReference type="ARBA" id="ARBA00023242"/>
    </source>
</evidence>
<feature type="compositionally biased region" description="Polar residues" evidence="10">
    <location>
        <begin position="409"/>
        <end position="423"/>
    </location>
</feature>
<dbReference type="GO" id="GO:0008270">
    <property type="term" value="F:zinc ion binding"/>
    <property type="evidence" value="ECO:0007669"/>
    <property type="project" value="UniProtKB-KW"/>
</dbReference>
<keyword evidence="5" id="KW-0805">Transcription regulation</keyword>
<dbReference type="GO" id="GO:0045944">
    <property type="term" value="P:positive regulation of transcription by RNA polymerase II"/>
    <property type="evidence" value="ECO:0007669"/>
    <property type="project" value="TreeGrafter"/>
</dbReference>
<dbReference type="PANTHER" id="PTHR10071">
    <property type="entry name" value="TRANSCRIPTION FACTOR GATA FAMILY MEMBER"/>
    <property type="match status" value="1"/>
</dbReference>
<dbReference type="PROSITE" id="PS50114">
    <property type="entry name" value="GATA_ZN_FINGER_2"/>
    <property type="match status" value="1"/>
</dbReference>
<dbReference type="InterPro" id="IPR036280">
    <property type="entry name" value="Multihaem_cyt_sf"/>
</dbReference>
<dbReference type="GO" id="GO:0000981">
    <property type="term" value="F:DNA-binding transcription factor activity, RNA polymerase II-specific"/>
    <property type="evidence" value="ECO:0007669"/>
    <property type="project" value="TreeGrafter"/>
</dbReference>
<dbReference type="SUPFAM" id="SSF48695">
    <property type="entry name" value="Multiheme cytochromes"/>
    <property type="match status" value="1"/>
</dbReference>
<dbReference type="GO" id="GO:0000978">
    <property type="term" value="F:RNA polymerase II cis-regulatory region sequence-specific DNA binding"/>
    <property type="evidence" value="ECO:0007669"/>
    <property type="project" value="TreeGrafter"/>
</dbReference>
<feature type="domain" description="GATA-type" evidence="11">
    <location>
        <begin position="348"/>
        <end position="402"/>
    </location>
</feature>
<name>A0A915BU39_PARUN</name>
<keyword evidence="7" id="KW-0804">Transcription</keyword>
<dbReference type="SUPFAM" id="SSF57716">
    <property type="entry name" value="Glucocorticoid receptor-like (DNA-binding domain)"/>
    <property type="match status" value="1"/>
</dbReference>
<protein>
    <submittedName>
        <fullName evidence="13">GATA-type domain-containing protein</fullName>
    </submittedName>
</protein>
<keyword evidence="6" id="KW-0238">DNA-binding</keyword>
<dbReference type="PROSITE" id="PS00344">
    <property type="entry name" value="GATA_ZN_FINGER_1"/>
    <property type="match status" value="1"/>
</dbReference>
<evidence type="ECO:0000259" key="11">
    <source>
        <dbReference type="PROSITE" id="PS50114"/>
    </source>
</evidence>
<keyword evidence="3 9" id="KW-0863">Zinc-finger</keyword>